<evidence type="ECO:0000256" key="14">
    <source>
        <dbReference type="SAM" id="MobiDB-lite"/>
    </source>
</evidence>
<dbReference type="NCBIfam" id="TIGR03592">
    <property type="entry name" value="yidC_oxa1_cterm"/>
    <property type="match status" value="1"/>
</dbReference>
<sequence>MSSQARALLAVALATVILFGAQFLLPQPRGPEAPSKKEATSTTTPPAAPPSGESVSSLERQQRREGPAKTPEREIIAETDVVRAVLTSRGGALKSWRLKSYPAADGQGLDLVAHPQEEEVMGPLLVSSGNPEEPAPQDFDIDKSQLNLRSSSETGTITFSSRGSGPLRVSKRLTFKSTSYRVEVEVSWKNAGKKPMTIAPELIWGPGFLSGDGNSRAEVVSATSWVDGSRKTDDPGSLKDPVTHSGRVSWTALQNLYFAAALLPEGQESVAVVRKGPGEQPVIALASPAQSLEPGAELTQRFAFYGGPKDLDHLKAAGADLSQLVDLGWFDALARPALHLLRFLNRISGNYGVAIILLTVLQKVVLHPLTAKSLRSMQAMKALQPKIAAISERNKNNAQKKQQEIMGLYRKHGVNPLGGCLPMLIQIPIFVALYNALSSSVEMWRAPFLWIGDLSRPDALFAIDVWGLKDYPFNLLALLMGVSMFFQQKMSPPSSSDPQQAKLMLWMMPIMFTFMFWAFPSGLVLYWLVNNVLQMGQQQWLQKRGKLALSGPEAS</sequence>
<dbReference type="InterPro" id="IPR028055">
    <property type="entry name" value="YidC/Oxa/ALB_C"/>
</dbReference>
<dbReference type="Proteomes" id="UP000334340">
    <property type="component" value="Unassembled WGS sequence"/>
</dbReference>
<evidence type="ECO:0000313" key="17">
    <source>
        <dbReference type="EMBL" id="VUZ83761.1"/>
    </source>
</evidence>
<keyword evidence="18" id="KW-1185">Reference proteome</keyword>
<feature type="compositionally biased region" description="Low complexity" evidence="14">
    <location>
        <begin position="40"/>
        <end position="54"/>
    </location>
</feature>
<dbReference type="CDD" id="cd19961">
    <property type="entry name" value="EcYidC-like_peri"/>
    <property type="match status" value="1"/>
</dbReference>
<dbReference type="CDD" id="cd20070">
    <property type="entry name" value="5TM_YidC_Alb3"/>
    <property type="match status" value="1"/>
</dbReference>
<dbReference type="AlphaFoldDB" id="A0A564ZEL6"/>
<evidence type="ECO:0000313" key="18">
    <source>
        <dbReference type="Proteomes" id="UP000334340"/>
    </source>
</evidence>
<feature type="domain" description="Membrane insertase YidC N-terminal" evidence="16">
    <location>
        <begin position="78"/>
        <end position="336"/>
    </location>
</feature>
<dbReference type="InterPro" id="IPR001708">
    <property type="entry name" value="YidC/ALB3/OXA1/COX18"/>
</dbReference>
<feature type="domain" description="Membrane insertase YidC/Oxa/ALB C-terminal" evidence="15">
    <location>
        <begin position="351"/>
        <end position="543"/>
    </location>
</feature>
<evidence type="ECO:0000256" key="11">
    <source>
        <dbReference type="ARBA" id="ARBA00033245"/>
    </source>
</evidence>
<dbReference type="Pfam" id="PF14849">
    <property type="entry name" value="YidC_periplas"/>
    <property type="match status" value="1"/>
</dbReference>
<evidence type="ECO:0000256" key="5">
    <source>
        <dbReference type="ARBA" id="ARBA00022475"/>
    </source>
</evidence>
<protein>
    <recommendedName>
        <fullName evidence="3 13">Membrane protein insertase YidC</fullName>
    </recommendedName>
    <alternativeName>
        <fullName evidence="12 13">Foldase YidC</fullName>
    </alternativeName>
    <alternativeName>
        <fullName evidence="11 13">Membrane integrase YidC</fullName>
    </alternativeName>
    <alternativeName>
        <fullName evidence="13">Membrane protein YidC</fullName>
    </alternativeName>
</protein>
<dbReference type="GO" id="GO:0032977">
    <property type="term" value="F:membrane insertase activity"/>
    <property type="evidence" value="ECO:0007669"/>
    <property type="project" value="InterPro"/>
</dbReference>
<comment type="subcellular location">
    <subcellularLocation>
        <location evidence="1">Cell inner membrane</location>
        <topology evidence="1">Multi-pass membrane protein</topology>
    </subcellularLocation>
    <subcellularLocation>
        <location evidence="13">Cell membrane</location>
        <topology evidence="13">Multi-pass membrane protein</topology>
    </subcellularLocation>
</comment>
<name>A0A564ZEL6_9BACT</name>
<dbReference type="InterPro" id="IPR019998">
    <property type="entry name" value="Membr_insert_YidC"/>
</dbReference>
<keyword evidence="8 13" id="KW-1133">Transmembrane helix</keyword>
<evidence type="ECO:0000256" key="13">
    <source>
        <dbReference type="HAMAP-Rule" id="MF_01810"/>
    </source>
</evidence>
<comment type="caution">
    <text evidence="13">Lacks conserved residue(s) required for the propagation of feature annotation.</text>
</comment>
<feature type="compositionally biased region" description="Basic and acidic residues" evidence="14">
    <location>
        <begin position="60"/>
        <end position="75"/>
    </location>
</feature>
<keyword evidence="4 13" id="KW-0813">Transport</keyword>
<evidence type="ECO:0000256" key="12">
    <source>
        <dbReference type="ARBA" id="ARBA00033342"/>
    </source>
</evidence>
<evidence type="ECO:0000256" key="9">
    <source>
        <dbReference type="ARBA" id="ARBA00023136"/>
    </source>
</evidence>
<feature type="region of interest" description="Disordered" evidence="14">
    <location>
        <begin position="29"/>
        <end position="75"/>
    </location>
</feature>
<reference evidence="17 18" key="1">
    <citation type="submission" date="2019-07" db="EMBL/GenBank/DDBJ databases">
        <authorList>
            <person name="Cremers G."/>
        </authorList>
    </citation>
    <scope>NUCLEOTIDE SEQUENCE [LARGE SCALE GENOMIC DNA]</scope>
</reference>
<feature type="transmembrane region" description="Helical" evidence="13">
    <location>
        <begin position="416"/>
        <end position="437"/>
    </location>
</feature>
<dbReference type="InterPro" id="IPR047196">
    <property type="entry name" value="YidC_ALB_C"/>
</dbReference>
<comment type="similarity">
    <text evidence="2 13">Belongs to the OXA1/ALB3/YidC family. Type 1 subfamily.</text>
</comment>
<dbReference type="Pfam" id="PF02096">
    <property type="entry name" value="60KD_IMP"/>
    <property type="match status" value="1"/>
</dbReference>
<dbReference type="InterPro" id="IPR038221">
    <property type="entry name" value="YidC_periplasmic_sf"/>
</dbReference>
<accession>A0A564ZEL6</accession>
<keyword evidence="5 13" id="KW-1003">Cell membrane</keyword>
<comment type="subunit">
    <text evidence="13">Interacts with the Sec translocase complex via SecD. Specifically interacts with transmembrane segments of nascent integral membrane proteins during membrane integration.</text>
</comment>
<dbReference type="NCBIfam" id="TIGR03593">
    <property type="entry name" value="yidC_nterm"/>
    <property type="match status" value="1"/>
</dbReference>
<feature type="transmembrane region" description="Helical" evidence="13">
    <location>
        <begin position="351"/>
        <end position="371"/>
    </location>
</feature>
<keyword evidence="9 13" id="KW-0472">Membrane</keyword>
<dbReference type="PANTHER" id="PTHR12428">
    <property type="entry name" value="OXA1"/>
    <property type="match status" value="1"/>
</dbReference>
<dbReference type="InterPro" id="IPR028053">
    <property type="entry name" value="Membr_insert_YidC_N"/>
</dbReference>
<dbReference type="Gene3D" id="2.70.98.90">
    <property type="match status" value="1"/>
</dbReference>
<keyword evidence="10 13" id="KW-0143">Chaperone</keyword>
<organism evidence="17 18">
    <name type="scientific">Candidatus Methylomirabilis lanthanidiphila</name>
    <dbReference type="NCBI Taxonomy" id="2211376"/>
    <lineage>
        <taxon>Bacteria</taxon>
        <taxon>Candidatus Methylomirabilota</taxon>
        <taxon>Candidatus Methylomirabilia</taxon>
        <taxon>Candidatus Methylomirabilales</taxon>
        <taxon>Candidatus Methylomirabilaceae</taxon>
        <taxon>Candidatus Methylomirabilis</taxon>
    </lineage>
</organism>
<evidence type="ECO:0000256" key="10">
    <source>
        <dbReference type="ARBA" id="ARBA00023186"/>
    </source>
</evidence>
<evidence type="ECO:0000256" key="8">
    <source>
        <dbReference type="ARBA" id="ARBA00022989"/>
    </source>
</evidence>
<dbReference type="EMBL" id="CABIKM010000001">
    <property type="protein sequence ID" value="VUZ83761.1"/>
    <property type="molecule type" value="Genomic_DNA"/>
</dbReference>
<evidence type="ECO:0000256" key="6">
    <source>
        <dbReference type="ARBA" id="ARBA00022692"/>
    </source>
</evidence>
<evidence type="ECO:0000256" key="1">
    <source>
        <dbReference type="ARBA" id="ARBA00004429"/>
    </source>
</evidence>
<comment type="function">
    <text evidence="13">Required for the insertion and/or proper folding and/or complex formation of integral membrane proteins into the membrane. Involved in integration of membrane proteins that insert both dependently and independently of the Sec translocase complex, as well as at least some lipoproteins. Aids folding of multispanning membrane proteins.</text>
</comment>
<keyword evidence="6 13" id="KW-0812">Transmembrane</keyword>
<evidence type="ECO:0000259" key="16">
    <source>
        <dbReference type="Pfam" id="PF14849"/>
    </source>
</evidence>
<gene>
    <name evidence="13" type="primary">yidC</name>
    <name evidence="17" type="ORF">MELA_00114</name>
</gene>
<dbReference type="GO" id="GO:0005886">
    <property type="term" value="C:plasma membrane"/>
    <property type="evidence" value="ECO:0007669"/>
    <property type="project" value="UniProtKB-SubCell"/>
</dbReference>
<evidence type="ECO:0000256" key="7">
    <source>
        <dbReference type="ARBA" id="ARBA00022927"/>
    </source>
</evidence>
<dbReference type="GO" id="GO:0051205">
    <property type="term" value="P:protein insertion into membrane"/>
    <property type="evidence" value="ECO:0007669"/>
    <property type="project" value="TreeGrafter"/>
</dbReference>
<dbReference type="PRINTS" id="PR00701">
    <property type="entry name" value="60KDINNERMP"/>
</dbReference>
<dbReference type="PRINTS" id="PR01900">
    <property type="entry name" value="YIDCPROTEIN"/>
</dbReference>
<evidence type="ECO:0000256" key="4">
    <source>
        <dbReference type="ARBA" id="ARBA00022448"/>
    </source>
</evidence>
<feature type="transmembrane region" description="Helical" evidence="13">
    <location>
        <begin position="506"/>
        <end position="529"/>
    </location>
</feature>
<dbReference type="PANTHER" id="PTHR12428:SF65">
    <property type="entry name" value="CYTOCHROME C OXIDASE ASSEMBLY PROTEIN COX18, MITOCHONDRIAL"/>
    <property type="match status" value="1"/>
</dbReference>
<evidence type="ECO:0000256" key="3">
    <source>
        <dbReference type="ARBA" id="ARBA00015325"/>
    </source>
</evidence>
<keyword evidence="7 13" id="KW-0653">Protein transport</keyword>
<proteinExistence type="inferred from homology"/>
<evidence type="ECO:0000256" key="2">
    <source>
        <dbReference type="ARBA" id="ARBA00010527"/>
    </source>
</evidence>
<evidence type="ECO:0000259" key="15">
    <source>
        <dbReference type="Pfam" id="PF02096"/>
    </source>
</evidence>
<dbReference type="GO" id="GO:0015031">
    <property type="term" value="P:protein transport"/>
    <property type="evidence" value="ECO:0007669"/>
    <property type="project" value="UniProtKB-KW"/>
</dbReference>
<dbReference type="HAMAP" id="MF_01810">
    <property type="entry name" value="YidC_type1"/>
    <property type="match status" value="1"/>
</dbReference>